<organism evidence="1 2">
    <name type="scientific">Salinibacter ruber (strain M8)</name>
    <dbReference type="NCBI Taxonomy" id="761659"/>
    <lineage>
        <taxon>Bacteria</taxon>
        <taxon>Pseudomonadati</taxon>
        <taxon>Rhodothermota</taxon>
        <taxon>Rhodothermia</taxon>
        <taxon>Rhodothermales</taxon>
        <taxon>Salinibacteraceae</taxon>
        <taxon>Salinibacter</taxon>
    </lineage>
</organism>
<dbReference type="KEGG" id="srm:SRM_02087"/>
<evidence type="ECO:0000313" key="2">
    <source>
        <dbReference type="Proteomes" id="UP000000933"/>
    </source>
</evidence>
<sequence>MEDVKEEQPVPGCPCRAQKHAFHVSPPPCLYVSSKQARIDAIADAAADWREPDHPPRETAVADTLEAPNRWTEEALDYALNRWMQRLTPEALVDWLGDGGPAAQATVGVVHGPSGPLVGLRDAVAVWAEGHTYLGHAPDASPALLPAFARAVTDRADGIDATFVEKEALFDRAAAVTAQPARDDAGAIREACDDHGIPADRRLVRPSQRAVAVLDGHEGDEAQGGLAEDALLYEGGGHRRLALLWAPTDLSPDAYLEAMARFRGVFPAHEDTPGALQMQKAFLEARDEPRAFAEGLEFLVSRGEPTEPSPEGHLRWTEYAGLDAVGDWIDAHRTELGAVVAREPLHDQLPDSWPLRTPGDLHLPPLADEGGQAVATFLRALR</sequence>
<reference evidence="1 2" key="1">
    <citation type="journal article" date="2010" name="ISME J.">
        <title>Fine-scale evolution: genomic, phenotypic and ecological differentiation in two coexisting Salinibacter ruber strains.</title>
        <authorList>
            <person name="Pena A."/>
            <person name="Teeling H."/>
            <person name="Huerta-Cepas J."/>
            <person name="Santos F."/>
            <person name="Yarza P."/>
            <person name="Brito-Echeverria J."/>
            <person name="Lucio M."/>
            <person name="Schmitt-Kopplin P."/>
            <person name="Meseguer I."/>
            <person name="Schenowitz C."/>
            <person name="Dossat C."/>
            <person name="Barbe V."/>
            <person name="Dopazo J."/>
            <person name="Rossello-Mora R."/>
            <person name="Schuler M."/>
            <person name="Glockner F.O."/>
            <person name="Amann R."/>
            <person name="Gabaldon T."/>
            <person name="Anton J."/>
        </authorList>
    </citation>
    <scope>NUCLEOTIDE SEQUENCE [LARGE SCALE GENOMIC DNA]</scope>
    <source>
        <strain evidence="1 2">M8</strain>
    </source>
</reference>
<name>D5HAF3_SALRM</name>
<dbReference type="Proteomes" id="UP000000933">
    <property type="component" value="Chromosome"/>
</dbReference>
<accession>D5HAF3</accession>
<dbReference type="EMBL" id="FP565814">
    <property type="protein sequence ID" value="CBH25008.1"/>
    <property type="molecule type" value="Genomic_DNA"/>
</dbReference>
<gene>
    <name evidence="1" type="ordered locus">SRM_02087</name>
</gene>
<dbReference type="HOGENOM" id="CLU_811052_0_0_10"/>
<evidence type="ECO:0000313" key="1">
    <source>
        <dbReference type="EMBL" id="CBH25008.1"/>
    </source>
</evidence>
<protein>
    <submittedName>
        <fullName evidence="1">Uncharacterized protein</fullName>
    </submittedName>
</protein>
<dbReference type="AlphaFoldDB" id="D5HAF3"/>
<reference evidence="2" key="2">
    <citation type="submission" date="2010-04" db="EMBL/GenBank/DDBJ databases">
        <title>Genome sequence of Salinibacter ruber M8.</title>
        <authorList>
            <consortium name="Genoscope"/>
        </authorList>
    </citation>
    <scope>NUCLEOTIDE SEQUENCE [LARGE SCALE GENOMIC DNA]</scope>
    <source>
        <strain evidence="2">M8</strain>
    </source>
</reference>
<proteinExistence type="predicted"/>